<sequence>MNVGGVNSIKRPRFQPANDDFSPLAQVQSSHYQRRKVQDGSAIPHFESGDMRNFIIRKLDAPKEILE</sequence>
<dbReference type="EMBL" id="NKUJ01000108">
    <property type="protein sequence ID" value="RMJ13433.1"/>
    <property type="molecule type" value="Genomic_DNA"/>
</dbReference>
<gene>
    <name evidence="2" type="ORF">CDV36_006894</name>
</gene>
<feature type="region of interest" description="Disordered" evidence="1">
    <location>
        <begin position="1"/>
        <end position="22"/>
    </location>
</feature>
<evidence type="ECO:0000313" key="3">
    <source>
        <dbReference type="Proteomes" id="UP000277212"/>
    </source>
</evidence>
<dbReference type="AlphaFoldDB" id="A0A3M2S798"/>
<protein>
    <submittedName>
        <fullName evidence="2">Uncharacterized protein</fullName>
    </submittedName>
</protein>
<organism evidence="2 3">
    <name type="scientific">Fusarium kuroshium</name>
    <dbReference type="NCBI Taxonomy" id="2010991"/>
    <lineage>
        <taxon>Eukaryota</taxon>
        <taxon>Fungi</taxon>
        <taxon>Dikarya</taxon>
        <taxon>Ascomycota</taxon>
        <taxon>Pezizomycotina</taxon>
        <taxon>Sordariomycetes</taxon>
        <taxon>Hypocreomycetidae</taxon>
        <taxon>Hypocreales</taxon>
        <taxon>Nectriaceae</taxon>
        <taxon>Fusarium</taxon>
        <taxon>Fusarium solani species complex</taxon>
    </lineage>
</organism>
<reference evidence="2 3" key="1">
    <citation type="submission" date="2017-06" db="EMBL/GenBank/DDBJ databases">
        <title>Comparative genomic analysis of Ambrosia Fusariam Clade fungi.</title>
        <authorList>
            <person name="Stajich J.E."/>
            <person name="Carrillo J."/>
            <person name="Kijimoto T."/>
            <person name="Eskalen A."/>
            <person name="O'Donnell K."/>
            <person name="Kasson M."/>
        </authorList>
    </citation>
    <scope>NUCLEOTIDE SEQUENCE [LARGE SCALE GENOMIC DNA]</scope>
    <source>
        <strain evidence="2">UCR3666</strain>
    </source>
</reference>
<keyword evidence="3" id="KW-1185">Reference proteome</keyword>
<proteinExistence type="predicted"/>
<name>A0A3M2S798_9HYPO</name>
<accession>A0A3M2S798</accession>
<comment type="caution">
    <text evidence="2">The sequence shown here is derived from an EMBL/GenBank/DDBJ whole genome shotgun (WGS) entry which is preliminary data.</text>
</comment>
<evidence type="ECO:0000256" key="1">
    <source>
        <dbReference type="SAM" id="MobiDB-lite"/>
    </source>
</evidence>
<dbReference type="Proteomes" id="UP000277212">
    <property type="component" value="Unassembled WGS sequence"/>
</dbReference>
<evidence type="ECO:0000313" key="2">
    <source>
        <dbReference type="EMBL" id="RMJ13433.1"/>
    </source>
</evidence>